<protein>
    <submittedName>
        <fullName evidence="1">Uncharacterized protein</fullName>
    </submittedName>
</protein>
<evidence type="ECO:0000313" key="1">
    <source>
        <dbReference type="EMBL" id="MDT0498226.1"/>
    </source>
</evidence>
<proteinExistence type="predicted"/>
<name>A0ABU2WLP0_9GAMM</name>
<keyword evidence="2" id="KW-1185">Reference proteome</keyword>
<gene>
    <name evidence="1" type="ORF">RM530_12740</name>
</gene>
<dbReference type="Proteomes" id="UP001254608">
    <property type="component" value="Unassembled WGS sequence"/>
</dbReference>
<evidence type="ECO:0000313" key="2">
    <source>
        <dbReference type="Proteomes" id="UP001254608"/>
    </source>
</evidence>
<dbReference type="EMBL" id="JAVRIC010000018">
    <property type="protein sequence ID" value="MDT0498226.1"/>
    <property type="molecule type" value="Genomic_DNA"/>
</dbReference>
<reference evidence="1 2" key="1">
    <citation type="submission" date="2023-09" db="EMBL/GenBank/DDBJ databases">
        <authorList>
            <person name="Rey-Velasco X."/>
        </authorList>
    </citation>
    <scope>NUCLEOTIDE SEQUENCE [LARGE SCALE GENOMIC DNA]</scope>
    <source>
        <strain evidence="1 2">W345</strain>
    </source>
</reference>
<sequence length="116" mass="11897">MKVQSTDNSRIALIDALRTPALRPAFQAETLEGKGLASTGSLESATASQFAAERLVAANEAHADPGEWLLSLDAWSDIAPGSRALKAEAATPDFDLADPAASAQGLADHILAALSG</sequence>
<organism evidence="1 2">
    <name type="scientific">Banduia mediterranea</name>
    <dbReference type="NCBI Taxonomy" id="3075609"/>
    <lineage>
        <taxon>Bacteria</taxon>
        <taxon>Pseudomonadati</taxon>
        <taxon>Pseudomonadota</taxon>
        <taxon>Gammaproteobacteria</taxon>
        <taxon>Nevskiales</taxon>
        <taxon>Algiphilaceae</taxon>
        <taxon>Banduia</taxon>
    </lineage>
</organism>
<comment type="caution">
    <text evidence="1">The sequence shown here is derived from an EMBL/GenBank/DDBJ whole genome shotgun (WGS) entry which is preliminary data.</text>
</comment>
<dbReference type="RefSeq" id="WP_311365595.1">
    <property type="nucleotide sequence ID" value="NZ_JAVRIC010000018.1"/>
</dbReference>
<accession>A0ABU2WLP0</accession>